<evidence type="ECO:0000313" key="5">
    <source>
        <dbReference type="Proteomes" id="UP001642484"/>
    </source>
</evidence>
<reference evidence="4 5" key="1">
    <citation type="submission" date="2024-02" db="EMBL/GenBank/DDBJ databases">
        <authorList>
            <person name="Chen Y."/>
            <person name="Shah S."/>
            <person name="Dougan E. K."/>
            <person name="Thang M."/>
            <person name="Chan C."/>
        </authorList>
    </citation>
    <scope>NUCLEOTIDE SEQUENCE [LARGE SCALE GENOMIC DNA]</scope>
</reference>
<dbReference type="PANTHER" id="PTHR12277">
    <property type="entry name" value="ALPHA/BETA HYDROLASE DOMAIN-CONTAINING PROTEIN"/>
    <property type="match status" value="1"/>
</dbReference>
<evidence type="ECO:0000256" key="1">
    <source>
        <dbReference type="ARBA" id="ARBA00022980"/>
    </source>
</evidence>
<dbReference type="InterPro" id="IPR029058">
    <property type="entry name" value="AB_hydrolase_fold"/>
</dbReference>
<evidence type="ECO:0008006" key="6">
    <source>
        <dbReference type="Google" id="ProtNLM"/>
    </source>
</evidence>
<keyword evidence="1" id="KW-0689">Ribosomal protein</keyword>
<sequence length="782" mass="88733">VLPRLLSRIRRSATAHAVATARRRLRGDGAAMERGLLTRILYPAPQATYTAESFKGELIWIPKKSSLDGDAPLLGVDCVPCLLLKYPYSRFLVLFFHSNAEDLGRCYSFCVAMRDRFQVHVLAVEYPGYGICPGVATGPSVMENAFSALHFATQSLRWPLDSIFIFGRSIGTGPAVKLTSLFRFAGAILVTPFLSIGELFRDRVGPLAQLVEEWYPNLELSKKIRCPVLMIHGRRDDMINFRHAEQLHEAIPTRKLLVSPPAMLHNTNLMNDMNYLVMPATHFFSLPDYVFHDMRVPHWAYTLRPSPKAPKSLTPNRSIAPGKLESFDMCCGTGPGVRLVDCCSRAMVDLHEAMDTTQVGLDVTSLSQQGELWEDPAQPIAVSMPALVGPKEAQHQDFQEEVVTHKTIIILKEDVQTRDYHSACKQEDVALQIAPRVRFFSRSPRHFDEGPGIGSGSSEPSRDGASKKEAAVKLVMQETKVSPSGSADSMLQELMDGVRQRRAMLGGSAQERAQMGDVGFRQPVWEDTDAIKKLKQDEIELTRKIFARVDPRSDAVSNLQGAAARHNIDPYWSPFHQVEDLKVQVTAEFDEYQRIVGAAEAKRTRIQIKRSLARMSRGVYNPYSSSFRIHQRQEVPDQPPKPFRLPDKFWEPSPLQVQLANERITFRDLDIIQHFLADNGYILPRRTTMLSRRKQKELVKAVISAQHMCLLPFRMKPKDYQVMPLMDPLQWMADRLTDRVREDKDRRSAAMLQVMMERYPELNYRNFLKHEAARKEGEPDMP</sequence>
<feature type="region of interest" description="Disordered" evidence="3">
    <location>
        <begin position="443"/>
        <end position="469"/>
    </location>
</feature>
<feature type="compositionally biased region" description="Basic and acidic residues" evidence="3">
    <location>
        <begin position="460"/>
        <end position="469"/>
    </location>
</feature>
<dbReference type="EMBL" id="CAXAMN010021584">
    <property type="protein sequence ID" value="CAK9061150.1"/>
    <property type="molecule type" value="Genomic_DNA"/>
</dbReference>
<dbReference type="InterPro" id="IPR036870">
    <property type="entry name" value="Ribosomal_bS18_sf"/>
</dbReference>
<protein>
    <recommendedName>
        <fullName evidence="6">Ribosomal protein S18</fullName>
    </recommendedName>
</protein>
<evidence type="ECO:0000256" key="2">
    <source>
        <dbReference type="ARBA" id="ARBA00023274"/>
    </source>
</evidence>
<keyword evidence="2" id="KW-0687">Ribonucleoprotein</keyword>
<accession>A0ABP0NBJ7</accession>
<dbReference type="NCBIfam" id="TIGR00165">
    <property type="entry name" value="S18"/>
    <property type="match status" value="1"/>
</dbReference>
<organism evidence="4 5">
    <name type="scientific">Durusdinium trenchii</name>
    <dbReference type="NCBI Taxonomy" id="1381693"/>
    <lineage>
        <taxon>Eukaryota</taxon>
        <taxon>Sar</taxon>
        <taxon>Alveolata</taxon>
        <taxon>Dinophyceae</taxon>
        <taxon>Suessiales</taxon>
        <taxon>Symbiodiniaceae</taxon>
        <taxon>Durusdinium</taxon>
    </lineage>
</organism>
<evidence type="ECO:0000256" key="3">
    <source>
        <dbReference type="SAM" id="MobiDB-lite"/>
    </source>
</evidence>
<name>A0ABP0NBJ7_9DINO</name>
<gene>
    <name evidence="4" type="ORF">CCMP2556_LOCUS30077</name>
</gene>
<feature type="non-terminal residue" evidence="4">
    <location>
        <position position="1"/>
    </location>
</feature>
<comment type="caution">
    <text evidence="4">The sequence shown here is derived from an EMBL/GenBank/DDBJ whole genome shotgun (WGS) entry which is preliminary data.</text>
</comment>
<dbReference type="Proteomes" id="UP001642484">
    <property type="component" value="Unassembled WGS sequence"/>
</dbReference>
<dbReference type="InterPro" id="IPR001648">
    <property type="entry name" value="Ribosomal_bS18"/>
</dbReference>
<dbReference type="Gene3D" id="4.10.640.10">
    <property type="entry name" value="Ribosomal protein S18"/>
    <property type="match status" value="1"/>
</dbReference>
<dbReference type="SUPFAM" id="SSF46911">
    <property type="entry name" value="Ribosomal protein S18"/>
    <property type="match status" value="1"/>
</dbReference>
<dbReference type="PANTHER" id="PTHR12277:SF197">
    <property type="entry name" value="CHROMOSOME UNDETERMINED SCAFFOLD_38, WHOLE GENOME SHOTGUN SEQUENCE"/>
    <property type="match status" value="1"/>
</dbReference>
<evidence type="ECO:0000313" key="4">
    <source>
        <dbReference type="EMBL" id="CAK9061150.1"/>
    </source>
</evidence>
<keyword evidence="5" id="KW-1185">Reference proteome</keyword>
<dbReference type="Pfam" id="PF01084">
    <property type="entry name" value="Ribosomal_S18"/>
    <property type="match status" value="1"/>
</dbReference>
<dbReference type="SUPFAM" id="SSF53474">
    <property type="entry name" value="alpha/beta-Hydrolases"/>
    <property type="match status" value="1"/>
</dbReference>
<dbReference type="Gene3D" id="3.40.50.1820">
    <property type="entry name" value="alpha/beta hydrolase"/>
    <property type="match status" value="1"/>
</dbReference>
<proteinExistence type="predicted"/>